<feature type="compositionally biased region" description="Basic residues" evidence="1">
    <location>
        <begin position="279"/>
        <end position="289"/>
    </location>
</feature>
<reference evidence="2" key="1">
    <citation type="submission" date="2021-01" db="EMBL/GenBank/DDBJ databases">
        <authorList>
            <person name="Corre E."/>
            <person name="Pelletier E."/>
            <person name="Niang G."/>
            <person name="Scheremetjew M."/>
            <person name="Finn R."/>
            <person name="Kale V."/>
            <person name="Holt S."/>
            <person name="Cochrane G."/>
            <person name="Meng A."/>
            <person name="Brown T."/>
            <person name="Cohen L."/>
        </authorList>
    </citation>
    <scope>NUCLEOTIDE SEQUENCE</scope>
    <source>
        <strain evidence="2">WS</strain>
    </source>
</reference>
<proteinExistence type="predicted"/>
<evidence type="ECO:0000256" key="1">
    <source>
        <dbReference type="SAM" id="MobiDB-lite"/>
    </source>
</evidence>
<protein>
    <submittedName>
        <fullName evidence="2">Uncharacterized protein</fullName>
    </submittedName>
</protein>
<feature type="compositionally biased region" description="Low complexity" evidence="1">
    <location>
        <begin position="359"/>
        <end position="379"/>
    </location>
</feature>
<name>A0A7S1PHL5_9EUKA</name>
<organism evidence="2">
    <name type="scientific">Percolomonas cosmopolitus</name>
    <dbReference type="NCBI Taxonomy" id="63605"/>
    <lineage>
        <taxon>Eukaryota</taxon>
        <taxon>Discoba</taxon>
        <taxon>Heterolobosea</taxon>
        <taxon>Tetramitia</taxon>
        <taxon>Eutetramitia</taxon>
        <taxon>Percolomonadidae</taxon>
        <taxon>Percolomonas</taxon>
    </lineage>
</organism>
<dbReference type="AlphaFoldDB" id="A0A7S1PHL5"/>
<feature type="compositionally biased region" description="Polar residues" evidence="1">
    <location>
        <begin position="140"/>
        <end position="153"/>
    </location>
</feature>
<feature type="region of interest" description="Disordered" evidence="1">
    <location>
        <begin position="100"/>
        <end position="153"/>
    </location>
</feature>
<gene>
    <name evidence="2" type="ORF">PCOS0759_LOCUS5918</name>
</gene>
<accession>A0A7S1PHL5</accession>
<feature type="region of interest" description="Disordered" evidence="1">
    <location>
        <begin position="358"/>
        <end position="379"/>
    </location>
</feature>
<evidence type="ECO:0000313" key="2">
    <source>
        <dbReference type="EMBL" id="CAD9082678.1"/>
    </source>
</evidence>
<feature type="compositionally biased region" description="Low complexity" evidence="1">
    <location>
        <begin position="110"/>
        <end position="129"/>
    </location>
</feature>
<feature type="region of interest" description="Disordered" evidence="1">
    <location>
        <begin position="274"/>
        <end position="345"/>
    </location>
</feature>
<sequence>MMPAPQTQSKDSWFSHTDKSKIFETSMKFLKESPFFLHIQRQQASQQQNSTTPIMNMLQACAKQLVQDDFKRAQTKEEFLRYLQTYKAMTVDDIRERRRRVQMAQHAGAPVQQQRQPPQHQIPSAATAAAPPPQAPASSEVQNPQKSTGLSTQRIHAELKKREKNLMGIIAVFAKKKEDSEQIDEKRRKYETLLIRWNAGLNLLNKDISQWTTHDKEGAIQTIKDVDNCLKQHHKQVTSSAHRSQSALPNAALNAQPGGGTSAGASIASVDANSVNARQSRKRSHHAAISRRPASDSPLMSSDAPHTVKQESGTTQVLDAKNGKVQAPSAVQKDTKHLPNSSSTALSATKNALSNIGNQAAAPQQTPASTVPSTTSSKARASKKTIINLFRSMESYGYNDRMSDLMETIQQSRVNPEDSLFGDMGANSSTGFRKRKRRRIYVEEEEDVALDEVQSIIFRGDTHTDAKTEMREKSASSVARKTSFYSRPSHFRDFSNVSTGSQPNISGTNTSQGAAPEKKFLIVATQFKLFNLYARRYGFRELLDPISGDTYFEYAHSHSEKNNRKLLIYLSYSPNYSITYGFSQMFRFIESIKVQDSDTGYSWKDQEILLNCMTPHEFMSLYRSISHAVDQLRLRLCNDVSSLMSNVHNYDLPLISNPDPIELESAIGGGECGDDCVWEKGKNTTDSFLVASANGIGLRNKSNALAVELRTYHFGDKYTRPIVECRAVVNKVLSIPTLVVELDFSSADDEILQSFPVLSYRFMNASSILGMNLVFVKARAQFEKNWNLTHGKKNALFLIREWLQILQDQVNESEQQ</sequence>
<dbReference type="EMBL" id="HBGD01007072">
    <property type="protein sequence ID" value="CAD9082678.1"/>
    <property type="molecule type" value="Transcribed_RNA"/>
</dbReference>